<accession>A0A0E9WIY9</accession>
<reference evidence="2" key="2">
    <citation type="journal article" date="2015" name="Fish Shellfish Immunol.">
        <title>Early steps in the European eel (Anguilla anguilla)-Vibrio vulnificus interaction in the gills: Role of the RtxA13 toxin.</title>
        <authorList>
            <person name="Callol A."/>
            <person name="Pajuelo D."/>
            <person name="Ebbesson L."/>
            <person name="Teles M."/>
            <person name="MacKenzie S."/>
            <person name="Amaro C."/>
        </authorList>
    </citation>
    <scope>NUCLEOTIDE SEQUENCE</scope>
</reference>
<feature type="transmembrane region" description="Helical" evidence="1">
    <location>
        <begin position="6"/>
        <end position="26"/>
    </location>
</feature>
<dbReference type="EMBL" id="GBXM01018270">
    <property type="protein sequence ID" value="JAH90307.1"/>
    <property type="molecule type" value="Transcribed_RNA"/>
</dbReference>
<evidence type="ECO:0000313" key="2">
    <source>
        <dbReference type="EMBL" id="JAH90307.1"/>
    </source>
</evidence>
<keyword evidence="1" id="KW-0812">Transmembrane</keyword>
<organism evidence="2">
    <name type="scientific">Anguilla anguilla</name>
    <name type="common">European freshwater eel</name>
    <name type="synonym">Muraena anguilla</name>
    <dbReference type="NCBI Taxonomy" id="7936"/>
    <lineage>
        <taxon>Eukaryota</taxon>
        <taxon>Metazoa</taxon>
        <taxon>Chordata</taxon>
        <taxon>Craniata</taxon>
        <taxon>Vertebrata</taxon>
        <taxon>Euteleostomi</taxon>
        <taxon>Actinopterygii</taxon>
        <taxon>Neopterygii</taxon>
        <taxon>Teleostei</taxon>
        <taxon>Anguilliformes</taxon>
        <taxon>Anguillidae</taxon>
        <taxon>Anguilla</taxon>
    </lineage>
</organism>
<protein>
    <submittedName>
        <fullName evidence="2">Uncharacterized protein</fullName>
    </submittedName>
</protein>
<sequence>MGNLHILQILTSLCYVTFFFFLYIQLKFQLNNCCKKMFLLEEIFSPSLSFIEGFSVN</sequence>
<proteinExistence type="predicted"/>
<keyword evidence="1" id="KW-1133">Transmembrane helix</keyword>
<name>A0A0E9WIY9_ANGAN</name>
<dbReference type="AlphaFoldDB" id="A0A0E9WIY9"/>
<evidence type="ECO:0000256" key="1">
    <source>
        <dbReference type="SAM" id="Phobius"/>
    </source>
</evidence>
<reference evidence="2" key="1">
    <citation type="submission" date="2014-11" db="EMBL/GenBank/DDBJ databases">
        <authorList>
            <person name="Amaro Gonzalez C."/>
        </authorList>
    </citation>
    <scope>NUCLEOTIDE SEQUENCE</scope>
</reference>
<keyword evidence="1" id="KW-0472">Membrane</keyword>